<sequence>MIIEGNQKELDAMKEFHKGNRQEGLRLQEEFAAQFREEYKDKDHCPCQKACRYHGNCKECVAIHRAHQEHVPNCMRPILNKKIRLLSELTEHSIANEIEPPKEVLRKEFQKEFQ</sequence>
<name>A0A9D1VXD8_9FIRM</name>
<reference evidence="1" key="1">
    <citation type="journal article" date="2021" name="PeerJ">
        <title>Extensive microbial diversity within the chicken gut microbiome revealed by metagenomics and culture.</title>
        <authorList>
            <person name="Gilroy R."/>
            <person name="Ravi A."/>
            <person name="Getino M."/>
            <person name="Pursley I."/>
            <person name="Horton D.L."/>
            <person name="Alikhan N.F."/>
            <person name="Baker D."/>
            <person name="Gharbi K."/>
            <person name="Hall N."/>
            <person name="Watson M."/>
            <person name="Adriaenssens E.M."/>
            <person name="Foster-Nyarko E."/>
            <person name="Jarju S."/>
            <person name="Secka A."/>
            <person name="Antonio M."/>
            <person name="Oren A."/>
            <person name="Chaudhuri R.R."/>
            <person name="La Ragione R."/>
            <person name="Hildebrand F."/>
            <person name="Pallen M.J."/>
        </authorList>
    </citation>
    <scope>NUCLEOTIDE SEQUENCE</scope>
    <source>
        <strain evidence="1">ChiSjej5B23-15282</strain>
    </source>
</reference>
<accession>A0A9D1VXD8</accession>
<dbReference type="EMBL" id="DXFA01000120">
    <property type="protein sequence ID" value="HIX48719.1"/>
    <property type="molecule type" value="Genomic_DNA"/>
</dbReference>
<dbReference type="AlphaFoldDB" id="A0A9D1VXD8"/>
<dbReference type="Proteomes" id="UP000824243">
    <property type="component" value="Unassembled WGS sequence"/>
</dbReference>
<gene>
    <name evidence="1" type="ORF">H9981_06880</name>
</gene>
<protein>
    <submittedName>
        <fullName evidence="1">LPS biosynthesis protein</fullName>
    </submittedName>
</protein>
<evidence type="ECO:0000313" key="1">
    <source>
        <dbReference type="EMBL" id="HIX48719.1"/>
    </source>
</evidence>
<evidence type="ECO:0000313" key="2">
    <source>
        <dbReference type="Proteomes" id="UP000824243"/>
    </source>
</evidence>
<reference evidence="1" key="2">
    <citation type="submission" date="2021-04" db="EMBL/GenBank/DDBJ databases">
        <authorList>
            <person name="Gilroy R."/>
        </authorList>
    </citation>
    <scope>NUCLEOTIDE SEQUENCE</scope>
    <source>
        <strain evidence="1">ChiSjej5B23-15282</strain>
    </source>
</reference>
<proteinExistence type="predicted"/>
<organism evidence="1 2">
    <name type="scientific">Candidatus Mediterraneibacter caccavium</name>
    <dbReference type="NCBI Taxonomy" id="2838661"/>
    <lineage>
        <taxon>Bacteria</taxon>
        <taxon>Bacillati</taxon>
        <taxon>Bacillota</taxon>
        <taxon>Clostridia</taxon>
        <taxon>Lachnospirales</taxon>
        <taxon>Lachnospiraceae</taxon>
        <taxon>Mediterraneibacter</taxon>
    </lineage>
</organism>
<comment type="caution">
    <text evidence="1">The sequence shown here is derived from an EMBL/GenBank/DDBJ whole genome shotgun (WGS) entry which is preliminary data.</text>
</comment>